<evidence type="ECO:0008006" key="3">
    <source>
        <dbReference type="Google" id="ProtNLM"/>
    </source>
</evidence>
<organism evidence="1 2">
    <name type="scientific">Costertonia aggregata</name>
    <dbReference type="NCBI Taxonomy" id="343403"/>
    <lineage>
        <taxon>Bacteria</taxon>
        <taxon>Pseudomonadati</taxon>
        <taxon>Bacteroidota</taxon>
        <taxon>Flavobacteriia</taxon>
        <taxon>Flavobacteriales</taxon>
        <taxon>Flavobacteriaceae</taxon>
        <taxon>Costertonia</taxon>
    </lineage>
</organism>
<dbReference type="Proteomes" id="UP000509302">
    <property type="component" value="Chromosome"/>
</dbReference>
<proteinExistence type="predicted"/>
<gene>
    <name evidence="1" type="ORF">HYG79_09270</name>
</gene>
<dbReference type="AlphaFoldDB" id="A0A7H9AQ35"/>
<reference evidence="1 2" key="1">
    <citation type="journal article" date="2006" name="Int. J. Syst. Evol. Microbiol.">
        <title>Costertonia aggregata gen. nov., sp. nov., a mesophilic marine bacterium of the family Flavobacteriaceae, isolated from a mature biofilm.</title>
        <authorList>
            <person name="Kwon K.K."/>
            <person name="Lee Y.K."/>
            <person name="Lee H.K."/>
        </authorList>
    </citation>
    <scope>NUCLEOTIDE SEQUENCE [LARGE SCALE GENOMIC DNA]</scope>
    <source>
        <strain evidence="1 2">KCCM 42265</strain>
    </source>
</reference>
<name>A0A7H9AQ35_9FLAO</name>
<dbReference type="KEGG" id="cagg:HYG79_09270"/>
<accession>A0A7H9AQ35</accession>
<sequence length="143" mass="16877">MKSIRETQYFHEAIHEINYAFGTYFLFDGFVVAEINEDEICTWETHGKKIVEDLTHLYDNNGKDFVYITHRIHTYSLKPADWLKFIENGYKLKGYGIVTYTQLGFLNAILEKLFINTQFKRFKSLDNAISWAKMLSKDKLMVS</sequence>
<evidence type="ECO:0000313" key="2">
    <source>
        <dbReference type="Proteomes" id="UP000509302"/>
    </source>
</evidence>
<protein>
    <recommendedName>
        <fullName evidence="3">STAS/SEC14 domain-containing protein</fullName>
    </recommendedName>
</protein>
<dbReference type="EMBL" id="CP058595">
    <property type="protein sequence ID" value="QLG45527.1"/>
    <property type="molecule type" value="Genomic_DNA"/>
</dbReference>
<dbReference type="RefSeq" id="WP_179241815.1">
    <property type="nucleotide sequence ID" value="NZ_CP058595.1"/>
</dbReference>
<evidence type="ECO:0000313" key="1">
    <source>
        <dbReference type="EMBL" id="QLG45527.1"/>
    </source>
</evidence>
<keyword evidence="2" id="KW-1185">Reference proteome</keyword>